<proteinExistence type="predicted"/>
<protein>
    <submittedName>
        <fullName evidence="1">Uncharacterized protein</fullName>
    </submittedName>
</protein>
<organism evidence="1 2">
    <name type="scientific">Lecanicillium saksenae</name>
    <dbReference type="NCBI Taxonomy" id="468837"/>
    <lineage>
        <taxon>Eukaryota</taxon>
        <taxon>Fungi</taxon>
        <taxon>Dikarya</taxon>
        <taxon>Ascomycota</taxon>
        <taxon>Pezizomycotina</taxon>
        <taxon>Sordariomycetes</taxon>
        <taxon>Hypocreomycetidae</taxon>
        <taxon>Hypocreales</taxon>
        <taxon>Cordycipitaceae</taxon>
        <taxon>Lecanicillium</taxon>
    </lineage>
</organism>
<accession>A0ACC1QFN6</accession>
<keyword evidence="2" id="KW-1185">Reference proteome</keyword>
<evidence type="ECO:0000313" key="2">
    <source>
        <dbReference type="Proteomes" id="UP001148737"/>
    </source>
</evidence>
<dbReference type="Proteomes" id="UP001148737">
    <property type="component" value="Unassembled WGS sequence"/>
</dbReference>
<name>A0ACC1QFN6_9HYPO</name>
<sequence>MNTQSSSGVFVVQPGNQVVGDQTFDSFSYSDTQEPLHEYTTSWKDPLQEAAPKTTAACVAVTIIGFILQFVSLRVMHSAVSVFQLGAILTMSFVRSMLRTQRLAREQNLLYNRPDQVPGHELDWLAMEIENSHKRVSKSSKAIQIYEIDPESPKPIKPSLNRTGSGGPTEGAAHQPEGSYVKRVESDKVCSDETVHICAITCSGPATISSQTEREIRIEHTNWIKERECAQNLEVPHCGARMFYYRARLAQLTSQSLASSKLSNAWGDDLVKARSQANMLKQAIEASVKVLLSDSRLQSDWRGARVLSWSFNADACAPGAEELPESSQIHLSLKRSPVPGNELSEWRAEHASLEAVIGLFAWAIISHPVYEEKDSFRNKVTIPGKWPFKRILAVSDSMQSLEKVDIELKFWTEDFPVVISRRSLAPLGSPGVSAKFRIELRRDRPAMLARQFFPLGLCVGTEGQALDKEPEYLKLFALAAYTNSRSPAVLCAHEVYLSFLVAATATVTSIGDKVTVSSGRDGLFLDNDLISKLVDCFASSHLGSRQDAYLIIVSALRSRGLLKVSRQTLLGVIKIAGSHQVAAEYDKAQEILQWVWDASAGTQGEIFESLVHEEQDVIMLAIGELYRLTMFSSTDFSKQGFQWMQDVKHNAKRPISRAARDIVDRYLELSRKNGELSQSNTRNSVPSSRAIMETISNNERVETPWLISQEGVHLLSSDSDGRTMLSWAAERGWIEVVKHTLQLGSNIDAGDKSGRTALSYAAANGHADVVTLLMNRNAVPSLEDSFGRSVLSYAAAAGSVTTIKALMSDRRATALTMDANGRSPLYYAAERGATDAVKYLLKSTVKMINERSTRDTPFIAAIAEGHHETAQVLVDYGAKWDMDIGGMRPWIWAVTNARWITAEFFLGHLNRREEEEEFAGSQKLKTTICLELRPHFAASANIFLEKAALVQRQSEEVAGQGGLVLRQFDAKGNEVALTPESAEMLLYGKLSVRYCVISGTRSDIKMSGSSALSEPNAFLTLGVLPLVTRELGDRFQITEKMLEVAASSEKDSLGGKRLQTLLRLGGDDVRLTDSVVECVVHDASCLLPFMDLLLEHKGSDVLGCESEAVGRQRPH</sequence>
<dbReference type="EMBL" id="JANAKD010002429">
    <property type="protein sequence ID" value="KAJ3473636.1"/>
    <property type="molecule type" value="Genomic_DNA"/>
</dbReference>
<comment type="caution">
    <text evidence="1">The sequence shown here is derived from an EMBL/GenBank/DDBJ whole genome shotgun (WGS) entry which is preliminary data.</text>
</comment>
<reference evidence="1" key="1">
    <citation type="submission" date="2022-07" db="EMBL/GenBank/DDBJ databases">
        <title>Genome Sequence of Lecanicillium saksenae.</title>
        <authorList>
            <person name="Buettner E."/>
        </authorList>
    </citation>
    <scope>NUCLEOTIDE SEQUENCE</scope>
    <source>
        <strain evidence="1">VT-O1</strain>
    </source>
</reference>
<gene>
    <name evidence="1" type="ORF">NLG97_g10206</name>
</gene>
<evidence type="ECO:0000313" key="1">
    <source>
        <dbReference type="EMBL" id="KAJ3473636.1"/>
    </source>
</evidence>